<dbReference type="InterPro" id="IPR052408">
    <property type="entry name" value="Exonuclease_MUT-7-like"/>
</dbReference>
<dbReference type="InterPro" id="IPR012337">
    <property type="entry name" value="RNaseH-like_sf"/>
</dbReference>
<dbReference type="InterPro" id="IPR036397">
    <property type="entry name" value="RNaseH_sf"/>
</dbReference>
<dbReference type="CDD" id="cd06141">
    <property type="entry name" value="WRN_exo"/>
    <property type="match status" value="1"/>
</dbReference>
<protein>
    <submittedName>
        <fullName evidence="2">3'-5' exonuclease</fullName>
    </submittedName>
</protein>
<dbReference type="PANTHER" id="PTHR47765:SF2">
    <property type="entry name" value="EXONUCLEASE MUT-7 HOMOLOG"/>
    <property type="match status" value="1"/>
</dbReference>
<dbReference type="PANTHER" id="PTHR47765">
    <property type="entry name" value="3'-5' EXONUCLEASE DOMAIN-CONTAINING PROTEIN"/>
    <property type="match status" value="1"/>
</dbReference>
<keyword evidence="3" id="KW-1185">Reference proteome</keyword>
<keyword evidence="2" id="KW-0540">Nuclease</keyword>
<dbReference type="InterPro" id="IPR002562">
    <property type="entry name" value="3'-5'_exonuclease_dom"/>
</dbReference>
<dbReference type="RefSeq" id="WP_116495528.1">
    <property type="nucleotide sequence ID" value="NZ_QENZ01000003.1"/>
</dbReference>
<dbReference type="EMBL" id="QENZ01000003">
    <property type="protein sequence ID" value="PVX51962.1"/>
    <property type="molecule type" value="Genomic_DNA"/>
</dbReference>
<dbReference type="Gene3D" id="3.30.420.10">
    <property type="entry name" value="Ribonuclease H-like superfamily/Ribonuclease H"/>
    <property type="match status" value="1"/>
</dbReference>
<organism evidence="2 3">
    <name type="scientific">Balneicella halophila</name>
    <dbReference type="NCBI Taxonomy" id="1537566"/>
    <lineage>
        <taxon>Bacteria</taxon>
        <taxon>Pseudomonadati</taxon>
        <taxon>Bacteroidota</taxon>
        <taxon>Bacteroidia</taxon>
        <taxon>Bacteroidales</taxon>
        <taxon>Balneicellaceae</taxon>
        <taxon>Balneicella</taxon>
    </lineage>
</organism>
<accession>A0A7L4UR21</accession>
<gene>
    <name evidence="2" type="ORF">C7377_0256</name>
</gene>
<dbReference type="GO" id="GO:0006139">
    <property type="term" value="P:nucleobase-containing compound metabolic process"/>
    <property type="evidence" value="ECO:0007669"/>
    <property type="project" value="InterPro"/>
</dbReference>
<dbReference type="OrthoDB" id="9793333at2"/>
<evidence type="ECO:0000313" key="2">
    <source>
        <dbReference type="EMBL" id="PVX51962.1"/>
    </source>
</evidence>
<feature type="domain" description="3'-5' exonuclease" evidence="1">
    <location>
        <begin position="24"/>
        <end position="193"/>
    </location>
</feature>
<dbReference type="AlphaFoldDB" id="A0A7L4UR21"/>
<dbReference type="Proteomes" id="UP000251835">
    <property type="component" value="Unassembled WGS sequence"/>
</dbReference>
<evidence type="ECO:0000259" key="1">
    <source>
        <dbReference type="SMART" id="SM00474"/>
    </source>
</evidence>
<comment type="caution">
    <text evidence="2">The sequence shown here is derived from an EMBL/GenBank/DDBJ whole genome shotgun (WGS) entry which is preliminary data.</text>
</comment>
<name>A0A7L4UR21_BALHA</name>
<keyword evidence="2" id="KW-0269">Exonuclease</keyword>
<evidence type="ECO:0000313" key="3">
    <source>
        <dbReference type="Proteomes" id="UP000251835"/>
    </source>
</evidence>
<keyword evidence="2" id="KW-0378">Hydrolase</keyword>
<proteinExistence type="predicted"/>
<dbReference type="SUPFAM" id="SSF53098">
    <property type="entry name" value="Ribonuclease H-like"/>
    <property type="match status" value="1"/>
</dbReference>
<dbReference type="Pfam" id="PF01612">
    <property type="entry name" value="DNA_pol_A_exo1"/>
    <property type="match status" value="1"/>
</dbReference>
<reference evidence="2 3" key="1">
    <citation type="submission" date="2018-05" db="EMBL/GenBank/DDBJ databases">
        <title>Genomic Encyclopedia of Type Strains, Phase IV (KMG-IV): sequencing the most valuable type-strain genomes for metagenomic binning, comparative biology and taxonomic classification.</title>
        <authorList>
            <person name="Goeker M."/>
        </authorList>
    </citation>
    <scope>NUCLEOTIDE SEQUENCE [LARGE SCALE GENOMIC DNA]</scope>
    <source>
        <strain evidence="2 3">DSM 28579</strain>
    </source>
</reference>
<dbReference type="SMART" id="SM00474">
    <property type="entry name" value="35EXOc"/>
    <property type="match status" value="1"/>
</dbReference>
<sequence length="193" mass="22151">MSFDKNISKEDLESLEVVGYEGKITLIDEDSKVDEAVERLARYSVLGFDTETRPAFKKGVHYQTALLQLANAEEVFLFQLQKLENFNSLRWLLNNKKILKVGAAIRDDVKQLNLFFPVKRDSFVELQTLVKKYGIEDISLKKMGAITLGFRISKGQQVSNWEAEPLTEAQIRYAATDAWVPLLIYQKLMNNDK</sequence>
<dbReference type="GO" id="GO:0008408">
    <property type="term" value="F:3'-5' exonuclease activity"/>
    <property type="evidence" value="ECO:0007669"/>
    <property type="project" value="InterPro"/>
</dbReference>
<dbReference type="GO" id="GO:0003676">
    <property type="term" value="F:nucleic acid binding"/>
    <property type="evidence" value="ECO:0007669"/>
    <property type="project" value="InterPro"/>
</dbReference>